<sequence>MFLALVLLILLNLSVAQDLYSEFLAEQLKTLDYKNKAIVVGKGKKEMITFMNVDCPHCRKEWKELKPHLRKLKLYVFLVPFEKWPGNTEKTAYVLCSKDKVKTLDMVLSGKFDGKQLPKTSCELLQEHTKAAQQLGVKGVPYNIILPEYKVIEGYSHNLLKALGL</sequence>
<evidence type="ECO:0000313" key="2">
    <source>
        <dbReference type="EMBL" id="SHK17945.1"/>
    </source>
</evidence>
<dbReference type="Gene3D" id="3.40.30.10">
    <property type="entry name" value="Glutaredoxin"/>
    <property type="match status" value="1"/>
</dbReference>
<dbReference type="Pfam" id="PF13098">
    <property type="entry name" value="Thioredoxin_2"/>
    <property type="match status" value="1"/>
</dbReference>
<proteinExistence type="predicted"/>
<accession>A0A1M6QCQ4</accession>
<dbReference type="InterPro" id="IPR051470">
    <property type="entry name" value="Thiol:disulfide_interchange"/>
</dbReference>
<dbReference type="Proteomes" id="UP000189810">
    <property type="component" value="Chromosome I"/>
</dbReference>
<dbReference type="InterPro" id="IPR033954">
    <property type="entry name" value="DiS-bond_Isoase_DsbC/G"/>
</dbReference>
<dbReference type="STRING" id="381751.SAMN05444391_0182"/>
<name>A0A1M6QCQ4_9AQUI</name>
<dbReference type="PANTHER" id="PTHR35272:SF3">
    <property type="entry name" value="THIOL:DISULFIDE INTERCHANGE PROTEIN DSBC"/>
    <property type="match status" value="1"/>
</dbReference>
<dbReference type="GO" id="GO:0016853">
    <property type="term" value="F:isomerase activity"/>
    <property type="evidence" value="ECO:0007669"/>
    <property type="project" value="UniProtKB-KW"/>
</dbReference>
<evidence type="ECO:0000259" key="1">
    <source>
        <dbReference type="Pfam" id="PF13098"/>
    </source>
</evidence>
<keyword evidence="3" id="KW-1185">Reference proteome</keyword>
<dbReference type="RefSeq" id="WP_079653380.1">
    <property type="nucleotide sequence ID" value="NZ_LT670846.1"/>
</dbReference>
<dbReference type="AlphaFoldDB" id="A0A1M6QCQ4"/>
<evidence type="ECO:0000313" key="3">
    <source>
        <dbReference type="Proteomes" id="UP000189810"/>
    </source>
</evidence>
<protein>
    <submittedName>
        <fullName evidence="2">Protein disulfide-isomerase/thiol:disulfide interchange protein DsbC</fullName>
    </submittedName>
</protein>
<keyword evidence="2" id="KW-0413">Isomerase</keyword>
<dbReference type="SUPFAM" id="SSF52833">
    <property type="entry name" value="Thioredoxin-like"/>
    <property type="match status" value="1"/>
</dbReference>
<organism evidence="2 3">
    <name type="scientific">Thermocrinis minervae</name>
    <dbReference type="NCBI Taxonomy" id="381751"/>
    <lineage>
        <taxon>Bacteria</taxon>
        <taxon>Pseudomonadati</taxon>
        <taxon>Aquificota</taxon>
        <taxon>Aquificia</taxon>
        <taxon>Aquificales</taxon>
        <taxon>Aquificaceae</taxon>
        <taxon>Thermocrinis</taxon>
    </lineage>
</organism>
<dbReference type="PANTHER" id="PTHR35272">
    <property type="entry name" value="THIOL:DISULFIDE INTERCHANGE PROTEIN DSBC-RELATED"/>
    <property type="match status" value="1"/>
</dbReference>
<dbReference type="CDD" id="cd03020">
    <property type="entry name" value="DsbA_DsbC_DsbG"/>
    <property type="match status" value="1"/>
</dbReference>
<dbReference type="InterPro" id="IPR036249">
    <property type="entry name" value="Thioredoxin-like_sf"/>
</dbReference>
<dbReference type="InterPro" id="IPR012336">
    <property type="entry name" value="Thioredoxin-like_fold"/>
</dbReference>
<dbReference type="OrthoDB" id="9800545at2"/>
<reference evidence="2 3" key="1">
    <citation type="submission" date="2016-11" db="EMBL/GenBank/DDBJ databases">
        <authorList>
            <person name="Jaros S."/>
            <person name="Januszkiewicz K."/>
            <person name="Wedrychowicz H."/>
        </authorList>
    </citation>
    <scope>NUCLEOTIDE SEQUENCE [LARGE SCALE GENOMIC DNA]</scope>
    <source>
        <strain evidence="2 3">DSM 19557</strain>
    </source>
</reference>
<dbReference type="EMBL" id="LT670846">
    <property type="protein sequence ID" value="SHK17945.1"/>
    <property type="molecule type" value="Genomic_DNA"/>
</dbReference>
<feature type="domain" description="Thioredoxin-like fold" evidence="1">
    <location>
        <begin position="41"/>
        <end position="156"/>
    </location>
</feature>
<gene>
    <name evidence="2" type="ORF">SAMN05444391_0182</name>
</gene>